<protein>
    <submittedName>
        <fullName evidence="2">Cation transporter</fullName>
    </submittedName>
</protein>
<gene>
    <name evidence="2" type="ORF">AWH49_01890</name>
</gene>
<dbReference type="InterPro" id="IPR027463">
    <property type="entry name" value="AcrB_DN_DC_subdom"/>
</dbReference>
<dbReference type="PANTHER" id="PTHR32063:SF0">
    <property type="entry name" value="SWARMING MOTILITY PROTEIN SWRC"/>
    <property type="match status" value="1"/>
</dbReference>
<feature type="transmembrane region" description="Helical" evidence="1">
    <location>
        <begin position="854"/>
        <end position="873"/>
    </location>
</feature>
<dbReference type="SUPFAM" id="SSF82693">
    <property type="entry name" value="Multidrug efflux transporter AcrB pore domain, PN1, PN2, PC1 and PC2 subdomains"/>
    <property type="match status" value="3"/>
</dbReference>
<dbReference type="STRING" id="29332.AWH48_09985"/>
<feature type="transmembrane region" description="Helical" evidence="1">
    <location>
        <begin position="519"/>
        <end position="537"/>
    </location>
</feature>
<feature type="transmembrane region" description="Helical" evidence="1">
    <location>
        <begin position="383"/>
        <end position="408"/>
    </location>
</feature>
<feature type="transmembrane region" description="Helical" evidence="1">
    <location>
        <begin position="12"/>
        <end position="34"/>
    </location>
</feature>
<dbReference type="RefSeq" id="WP_063965017.1">
    <property type="nucleotide sequence ID" value="NZ_JBCNAN010000043.1"/>
</dbReference>
<evidence type="ECO:0000313" key="2">
    <source>
        <dbReference type="EMBL" id="OAH62244.1"/>
    </source>
</evidence>
<feature type="transmembrane region" description="Helical" evidence="1">
    <location>
        <begin position="460"/>
        <end position="483"/>
    </location>
</feature>
<feature type="transmembrane region" description="Helical" evidence="1">
    <location>
        <begin position="880"/>
        <end position="900"/>
    </location>
</feature>
<keyword evidence="1" id="KW-0472">Membrane</keyword>
<dbReference type="Gene3D" id="3.30.70.1440">
    <property type="entry name" value="Multidrug efflux transporter AcrB pore domain"/>
    <property type="match status" value="1"/>
</dbReference>
<dbReference type="Pfam" id="PF00873">
    <property type="entry name" value="ACR_tran"/>
    <property type="match status" value="1"/>
</dbReference>
<name>A0A177L9T0_9BACI</name>
<organism evidence="2 3">
    <name type="scientific">Domibacillus aminovorans</name>
    <dbReference type="NCBI Taxonomy" id="29332"/>
    <lineage>
        <taxon>Bacteria</taxon>
        <taxon>Bacillati</taxon>
        <taxon>Bacillota</taxon>
        <taxon>Bacilli</taxon>
        <taxon>Bacillales</taxon>
        <taxon>Bacillaceae</taxon>
        <taxon>Domibacillus</taxon>
    </lineage>
</organism>
<dbReference type="PANTHER" id="PTHR32063">
    <property type="match status" value="1"/>
</dbReference>
<feature type="transmembrane region" description="Helical" evidence="1">
    <location>
        <begin position="357"/>
        <end position="377"/>
    </location>
</feature>
<feature type="transmembrane region" description="Helical" evidence="1">
    <location>
        <begin position="331"/>
        <end position="350"/>
    </location>
</feature>
<comment type="caution">
    <text evidence="2">The sequence shown here is derived from an EMBL/GenBank/DDBJ whole genome shotgun (WGS) entry which is preliminary data.</text>
</comment>
<feature type="transmembrane region" description="Helical" evidence="1">
    <location>
        <begin position="428"/>
        <end position="454"/>
    </location>
</feature>
<keyword evidence="1" id="KW-0812">Transmembrane</keyword>
<dbReference type="SUPFAM" id="SSF82866">
    <property type="entry name" value="Multidrug efflux transporter AcrB transmembrane domain"/>
    <property type="match status" value="2"/>
</dbReference>
<evidence type="ECO:0000256" key="1">
    <source>
        <dbReference type="SAM" id="Phobius"/>
    </source>
</evidence>
<feature type="transmembrane region" description="Helical" evidence="1">
    <location>
        <begin position="983"/>
        <end position="1009"/>
    </location>
</feature>
<evidence type="ECO:0000313" key="3">
    <source>
        <dbReference type="Proteomes" id="UP000076935"/>
    </source>
</evidence>
<dbReference type="SUPFAM" id="SSF82714">
    <property type="entry name" value="Multidrug efflux transporter AcrB TolC docking domain, DN and DC subdomains"/>
    <property type="match status" value="2"/>
</dbReference>
<sequence>MKISKFSIDRPVFTTVLMFLVIILGIVSLMRIPLKLIPDLNPPIAVVVTTYDGAGPEEVSEKITKPLEASLSTLPGIDTITSTSQEGSNFILLEFSWSTNIDEVQNDVLQRIGQTPMPTGAGEPQFLKFDPSQFPIIQLSLQSDGEVDLEQLSKTLQTDLSSVEGVANVSVTGVTADEVIVELDEEKLEEYGIGQSDVVQLIQANNISLPGNTVESEEKTLTTRIMSQLTTAADIENLTISVNPLNGEEVKISDIATVELKPLNEDTVTRANEKPAILLSVLQESDANTADVSEEFQEKLDELLLRDQYEGVQADILFDQGDYIRLAIGNIANSLIVGGALAMAILFFFLRNIKSPLIIGVAIPYSVIMTFVLMYFAGFNLNIMTLGALALGIGMLVDNAIVVIENIYRHLSMGKNPKKAAYDGAKEVGTAITASTLTTVAVFLPVVFISGILGQIFKEFALTISFSLLASLVVALTVVPMMASRYLTAMPENVEIKRQKSRRLVLFEKAVRWSLAHRFAVLSMALVLLLGGIYSLTKVGTQFLPPTDEGFVTVRVETEHGTSLEETDKAVKAVEDVLAKEKDTQVYVSLIGSTQEDSFRGTGKENEAEMYVKMTEERSRSIFEFVDDVKPAAEKAARSVNETAEVTFSLQSASGTAPQTLTFNVRDANKDRLDETVADIESAMMGINGVTEVQTNRDKTVKEIQMTVNRSEAQAAGFVPAQVAQIVNDATRGVFATQIIEEESSNVKTVYVRYDEDVIENLNGLSSMLVKTPSGTFVSLEEIADIEIKDGPVNVRRIGGQDAVQFTLQYAATTNLGDVSSKVDEAIADLNLSDETELSYSGDQELLNKSKDDMIMAMILAVVLIYIVMAAQYESFKYPFVIMFTVPLMIIGVALSLIVTQLPLSIPAVIGVLILIGIVVNNAIVIVDYILQRKREGYSGTDAIVQSVKDRVRPILMTALTTILGLVPLASGIGEGTEINQPIGIVVIGGLLSSTFLTLFVIPVVFSFFDRPMLRKKGLHVEDKLIQ</sequence>
<dbReference type="Proteomes" id="UP000076935">
    <property type="component" value="Unassembled WGS sequence"/>
</dbReference>
<proteinExistence type="predicted"/>
<keyword evidence="3" id="KW-1185">Reference proteome</keyword>
<dbReference type="AlphaFoldDB" id="A0A177L9T0"/>
<dbReference type="GO" id="GO:0005886">
    <property type="term" value="C:plasma membrane"/>
    <property type="evidence" value="ECO:0007669"/>
    <property type="project" value="TreeGrafter"/>
</dbReference>
<feature type="transmembrane region" description="Helical" evidence="1">
    <location>
        <begin position="952"/>
        <end position="971"/>
    </location>
</feature>
<accession>A0A177L9T0</accession>
<dbReference type="Gene3D" id="3.30.70.1320">
    <property type="entry name" value="Multidrug efflux transporter AcrB pore domain like"/>
    <property type="match status" value="1"/>
</dbReference>
<dbReference type="PRINTS" id="PR00702">
    <property type="entry name" value="ACRIFLAVINRP"/>
</dbReference>
<keyword evidence="1" id="KW-1133">Transmembrane helix</keyword>
<reference evidence="2 3" key="1">
    <citation type="submission" date="2016-01" db="EMBL/GenBank/DDBJ databases">
        <title>Investigation of taxonomic status of Bacillus aminovorans.</title>
        <authorList>
            <person name="Verma A."/>
            <person name="Pal Y."/>
            <person name="Krishnamurthi S."/>
        </authorList>
    </citation>
    <scope>NUCLEOTIDE SEQUENCE [LARGE SCALE GENOMIC DNA]</scope>
    <source>
        <strain evidence="2 3">DSM 1314</strain>
    </source>
</reference>
<feature type="transmembrane region" description="Helical" evidence="1">
    <location>
        <begin position="906"/>
        <end position="931"/>
    </location>
</feature>
<dbReference type="Gene3D" id="3.30.70.1430">
    <property type="entry name" value="Multidrug efflux transporter AcrB pore domain"/>
    <property type="match status" value="2"/>
</dbReference>
<dbReference type="Gene3D" id="3.30.2090.10">
    <property type="entry name" value="Multidrug efflux transporter AcrB TolC docking domain, DN and DC subdomains"/>
    <property type="match status" value="2"/>
</dbReference>
<dbReference type="EMBL" id="LQWY01000012">
    <property type="protein sequence ID" value="OAH62244.1"/>
    <property type="molecule type" value="Genomic_DNA"/>
</dbReference>
<dbReference type="GO" id="GO:0042910">
    <property type="term" value="F:xenobiotic transmembrane transporter activity"/>
    <property type="evidence" value="ECO:0007669"/>
    <property type="project" value="TreeGrafter"/>
</dbReference>
<dbReference type="Gene3D" id="1.20.1640.10">
    <property type="entry name" value="Multidrug efflux transporter AcrB transmembrane domain"/>
    <property type="match status" value="2"/>
</dbReference>
<dbReference type="InterPro" id="IPR001036">
    <property type="entry name" value="Acrflvin-R"/>
</dbReference>